<feature type="transmembrane region" description="Helical" evidence="13">
    <location>
        <begin position="312"/>
        <end position="337"/>
    </location>
</feature>
<feature type="domain" description="Histidine kinase" evidence="14">
    <location>
        <begin position="500"/>
        <end position="608"/>
    </location>
</feature>
<keyword evidence="10 13" id="KW-1133">Transmembrane helix</keyword>
<dbReference type="GO" id="GO:0005886">
    <property type="term" value="C:plasma membrane"/>
    <property type="evidence" value="ECO:0007669"/>
    <property type="project" value="UniProtKB-SubCell"/>
</dbReference>
<dbReference type="Pfam" id="PF02743">
    <property type="entry name" value="dCache_1"/>
    <property type="match status" value="1"/>
</dbReference>
<dbReference type="GO" id="GO:0005524">
    <property type="term" value="F:ATP binding"/>
    <property type="evidence" value="ECO:0007669"/>
    <property type="project" value="UniProtKB-KW"/>
</dbReference>
<evidence type="ECO:0000256" key="6">
    <source>
        <dbReference type="ARBA" id="ARBA00022692"/>
    </source>
</evidence>
<evidence type="ECO:0000256" key="5">
    <source>
        <dbReference type="ARBA" id="ARBA00022679"/>
    </source>
</evidence>
<dbReference type="InterPro" id="IPR010559">
    <property type="entry name" value="Sig_transdc_His_kin_internal"/>
</dbReference>
<organism evidence="15 16">
    <name type="scientific">Paenibacillus piri</name>
    <dbReference type="NCBI Taxonomy" id="2547395"/>
    <lineage>
        <taxon>Bacteria</taxon>
        <taxon>Bacillati</taxon>
        <taxon>Bacillota</taxon>
        <taxon>Bacilli</taxon>
        <taxon>Bacillales</taxon>
        <taxon>Paenibacillaceae</taxon>
        <taxon>Paenibacillus</taxon>
    </lineage>
</organism>
<dbReference type="InterPro" id="IPR050640">
    <property type="entry name" value="Bact_2-comp_sensor_kinase"/>
</dbReference>
<evidence type="ECO:0000256" key="8">
    <source>
        <dbReference type="ARBA" id="ARBA00022777"/>
    </source>
</evidence>
<dbReference type="PANTHER" id="PTHR34220">
    <property type="entry name" value="SENSOR HISTIDINE KINASE YPDA"/>
    <property type="match status" value="1"/>
</dbReference>
<evidence type="ECO:0000256" key="13">
    <source>
        <dbReference type="SAM" id="Phobius"/>
    </source>
</evidence>
<protein>
    <recommendedName>
        <fullName evidence="3">histidine kinase</fullName>
        <ecNumber evidence="3">2.7.13.3</ecNumber>
    </recommendedName>
</protein>
<keyword evidence="5" id="KW-0808">Transferase</keyword>
<dbReference type="PANTHER" id="PTHR34220:SF7">
    <property type="entry name" value="SENSOR HISTIDINE KINASE YPDA"/>
    <property type="match status" value="1"/>
</dbReference>
<dbReference type="AlphaFoldDB" id="A0A4R5KEU7"/>
<evidence type="ECO:0000313" key="16">
    <source>
        <dbReference type="Proteomes" id="UP000295636"/>
    </source>
</evidence>
<evidence type="ECO:0000259" key="14">
    <source>
        <dbReference type="PROSITE" id="PS50109"/>
    </source>
</evidence>
<keyword evidence="11" id="KW-0902">Two-component regulatory system</keyword>
<keyword evidence="9" id="KW-0067">ATP-binding</keyword>
<dbReference type="InterPro" id="IPR005467">
    <property type="entry name" value="His_kinase_dom"/>
</dbReference>
<evidence type="ECO:0000256" key="11">
    <source>
        <dbReference type="ARBA" id="ARBA00023012"/>
    </source>
</evidence>
<dbReference type="SMART" id="SM00387">
    <property type="entry name" value="HATPase_c"/>
    <property type="match status" value="1"/>
</dbReference>
<dbReference type="PRINTS" id="PR00344">
    <property type="entry name" value="BCTRLSENSOR"/>
</dbReference>
<gene>
    <name evidence="15" type="ORF">E1757_27335</name>
</gene>
<comment type="catalytic activity">
    <reaction evidence="1">
        <text>ATP + protein L-histidine = ADP + protein N-phospho-L-histidine.</text>
        <dbReference type="EC" id="2.7.13.3"/>
    </reaction>
</comment>
<evidence type="ECO:0000256" key="12">
    <source>
        <dbReference type="ARBA" id="ARBA00023136"/>
    </source>
</evidence>
<dbReference type="EMBL" id="SMRT01000017">
    <property type="protein sequence ID" value="TDF93205.1"/>
    <property type="molecule type" value="Genomic_DNA"/>
</dbReference>
<comment type="subcellular location">
    <subcellularLocation>
        <location evidence="2">Cell membrane</location>
        <topology evidence="2">Multi-pass membrane protein</topology>
    </subcellularLocation>
</comment>
<evidence type="ECO:0000256" key="7">
    <source>
        <dbReference type="ARBA" id="ARBA00022741"/>
    </source>
</evidence>
<dbReference type="OrthoDB" id="9776552at2"/>
<dbReference type="InterPro" id="IPR033479">
    <property type="entry name" value="dCache_1"/>
</dbReference>
<evidence type="ECO:0000256" key="4">
    <source>
        <dbReference type="ARBA" id="ARBA00022475"/>
    </source>
</evidence>
<evidence type="ECO:0000256" key="1">
    <source>
        <dbReference type="ARBA" id="ARBA00000085"/>
    </source>
</evidence>
<evidence type="ECO:0000256" key="10">
    <source>
        <dbReference type="ARBA" id="ARBA00022989"/>
    </source>
</evidence>
<feature type="transmembrane region" description="Helical" evidence="13">
    <location>
        <begin position="20"/>
        <end position="45"/>
    </location>
</feature>
<dbReference type="Pfam" id="PF02518">
    <property type="entry name" value="HATPase_c"/>
    <property type="match status" value="1"/>
</dbReference>
<keyword evidence="6 13" id="KW-0812">Transmembrane</keyword>
<dbReference type="PROSITE" id="PS50109">
    <property type="entry name" value="HIS_KIN"/>
    <property type="match status" value="1"/>
</dbReference>
<evidence type="ECO:0000256" key="9">
    <source>
        <dbReference type="ARBA" id="ARBA00022840"/>
    </source>
</evidence>
<keyword evidence="8 15" id="KW-0418">Kinase</keyword>
<evidence type="ECO:0000313" key="15">
    <source>
        <dbReference type="EMBL" id="TDF93205.1"/>
    </source>
</evidence>
<keyword evidence="16" id="KW-1185">Reference proteome</keyword>
<dbReference type="Proteomes" id="UP000295636">
    <property type="component" value="Unassembled WGS sequence"/>
</dbReference>
<accession>A0A4R5KEU7</accession>
<dbReference type="CDD" id="cd12912">
    <property type="entry name" value="PDC2_MCP_like"/>
    <property type="match status" value="1"/>
</dbReference>
<name>A0A4R5KEU7_9BACL</name>
<dbReference type="InterPro" id="IPR004358">
    <property type="entry name" value="Sig_transdc_His_kin-like_C"/>
</dbReference>
<dbReference type="InterPro" id="IPR036890">
    <property type="entry name" value="HATPase_C_sf"/>
</dbReference>
<keyword evidence="7" id="KW-0547">Nucleotide-binding</keyword>
<sequence>MKVWLQKRKRDVTLLLKQFIAARTWLLCYVLLILLPASALLYFYVQRSSGILEGEVTRSMLQTVKQTGINLTYQFERVRDTSNSIFMNPNLYQYLNQSEATAPIGQQLVALKDLRYMMDTAETNGNVFRVRLFVDKSRIYAGELINFFPLDSLKSRPWYNNVTEAGGSIVWTGAYEEKYIDRESAYVLSGARMIRDANKYDQLVGVLVIDIKEQVVRTILDAVELSKQQTIYLIDSKGMFVLHPDKAMLGRTMPGDLVKKAVSEVDEGIVKLEDGDKTKYAVFTTLHATGWKLVAEVPAAEISRQAVTLNRFSGVATLLGGSVLFLLLVFALLAFIIRGMNRRVQLVIRTIHREGLESLDERSAAAEGHINVLERSVDHLIDKVRSLMEETYRTKVLEREAQLRALQAQINPHFLYNTLDTINWIAIGRNAHDISQMIDALAKYFRLSLNKGRDCVSVEDELNLAQVYLDIQQSRFPQSFTYTVESDPSVHSYFMPKLTLQPIVENALLHGIRKSREKNGCIKITAHPVGDELVLTVSDDGAGMEPSAAERLLSEPRPASRLDGSGSSYGLYNVNERIKLYAGESFGLSVRSAPGQGTTVTVRLKAIREEPVQ</sequence>
<reference evidence="15 16" key="1">
    <citation type="submission" date="2019-03" db="EMBL/GenBank/DDBJ databases">
        <title>This is whole genome sequence of Paenibacillus sp MS74 strain.</title>
        <authorList>
            <person name="Trinh H.N."/>
        </authorList>
    </citation>
    <scope>NUCLEOTIDE SEQUENCE [LARGE SCALE GENOMIC DNA]</scope>
    <source>
        <strain evidence="15 16">MS74</strain>
    </source>
</reference>
<keyword evidence="12 13" id="KW-0472">Membrane</keyword>
<dbReference type="Gene3D" id="3.30.450.20">
    <property type="entry name" value="PAS domain"/>
    <property type="match status" value="1"/>
</dbReference>
<dbReference type="Pfam" id="PF06580">
    <property type="entry name" value="His_kinase"/>
    <property type="match status" value="1"/>
</dbReference>
<keyword evidence="4" id="KW-1003">Cell membrane</keyword>
<evidence type="ECO:0000256" key="2">
    <source>
        <dbReference type="ARBA" id="ARBA00004651"/>
    </source>
</evidence>
<dbReference type="RefSeq" id="WP_133234209.1">
    <property type="nucleotide sequence ID" value="NZ_SMRT01000017.1"/>
</dbReference>
<dbReference type="GO" id="GO:0000155">
    <property type="term" value="F:phosphorelay sensor kinase activity"/>
    <property type="evidence" value="ECO:0007669"/>
    <property type="project" value="InterPro"/>
</dbReference>
<dbReference type="EC" id="2.7.13.3" evidence="3"/>
<dbReference type="SUPFAM" id="SSF55874">
    <property type="entry name" value="ATPase domain of HSP90 chaperone/DNA topoisomerase II/histidine kinase"/>
    <property type="match status" value="1"/>
</dbReference>
<comment type="caution">
    <text evidence="15">The sequence shown here is derived from an EMBL/GenBank/DDBJ whole genome shotgun (WGS) entry which is preliminary data.</text>
</comment>
<dbReference type="InterPro" id="IPR003594">
    <property type="entry name" value="HATPase_dom"/>
</dbReference>
<dbReference type="Gene3D" id="3.30.565.10">
    <property type="entry name" value="Histidine kinase-like ATPase, C-terminal domain"/>
    <property type="match status" value="1"/>
</dbReference>
<evidence type="ECO:0000256" key="3">
    <source>
        <dbReference type="ARBA" id="ARBA00012438"/>
    </source>
</evidence>
<proteinExistence type="predicted"/>